<evidence type="ECO:0000313" key="3">
    <source>
        <dbReference type="WBParaSite" id="SSLN_0002022601-mRNA-1"/>
    </source>
</evidence>
<evidence type="ECO:0000313" key="2">
    <source>
        <dbReference type="Proteomes" id="UP000275846"/>
    </source>
</evidence>
<organism evidence="3">
    <name type="scientific">Schistocephalus solidus</name>
    <name type="common">Tapeworm</name>
    <dbReference type="NCBI Taxonomy" id="70667"/>
    <lineage>
        <taxon>Eukaryota</taxon>
        <taxon>Metazoa</taxon>
        <taxon>Spiralia</taxon>
        <taxon>Lophotrochozoa</taxon>
        <taxon>Platyhelminthes</taxon>
        <taxon>Cestoda</taxon>
        <taxon>Eucestoda</taxon>
        <taxon>Diphyllobothriidea</taxon>
        <taxon>Diphyllobothriidae</taxon>
        <taxon>Schistocephalus</taxon>
    </lineage>
</organism>
<reference evidence="3" key="1">
    <citation type="submission" date="2016-06" db="UniProtKB">
        <authorList>
            <consortium name="WormBaseParasite"/>
        </authorList>
    </citation>
    <scope>IDENTIFICATION</scope>
</reference>
<protein>
    <submittedName>
        <fullName evidence="3">Secreted protein</fullName>
    </submittedName>
</protein>
<accession>A0A183TSP8</accession>
<keyword evidence="2" id="KW-1185">Reference proteome</keyword>
<sequence>MCVLWGVADWWTESQAAMAPSYCGLYGIPTPWDPSQVWWYAQGWLQPRQLSAPSPSFGLLDSVLKPGSGGGGGESAVAAAQGYCHLKLIHVQVTVAAPPGLEHT</sequence>
<dbReference type="EMBL" id="UYSU01047752">
    <property type="protein sequence ID" value="VDM05882.1"/>
    <property type="molecule type" value="Genomic_DNA"/>
</dbReference>
<gene>
    <name evidence="1" type="ORF">SSLN_LOCUS19496</name>
</gene>
<dbReference type="Proteomes" id="UP000275846">
    <property type="component" value="Unassembled WGS sequence"/>
</dbReference>
<evidence type="ECO:0000313" key="1">
    <source>
        <dbReference type="EMBL" id="VDM05882.1"/>
    </source>
</evidence>
<name>A0A183TSP8_SCHSO</name>
<proteinExistence type="predicted"/>
<dbReference type="AlphaFoldDB" id="A0A183TSP8"/>
<dbReference type="WBParaSite" id="SSLN_0002022601-mRNA-1">
    <property type="protein sequence ID" value="SSLN_0002022601-mRNA-1"/>
    <property type="gene ID" value="SSLN_0002022601"/>
</dbReference>
<reference evidence="1 2" key="2">
    <citation type="submission" date="2018-11" db="EMBL/GenBank/DDBJ databases">
        <authorList>
            <consortium name="Pathogen Informatics"/>
        </authorList>
    </citation>
    <scope>NUCLEOTIDE SEQUENCE [LARGE SCALE GENOMIC DNA]</scope>
    <source>
        <strain evidence="1 2">NST_G2</strain>
    </source>
</reference>